<sequence>MIWGPVVQTMVMTGASRGIGGEALARIVDAAPGAHVLVVVRDAARQAWASAFDEVRLVEADLARLPDVASAAQHIARLVDSGEVPPISTMVLNAGIQRVDANGRTEDGFEPTFAVNVLANHVLVRSLADRLQPRGRVVITVSDTHFGDLRHNLGMVPGPQWRDPHVLARPGAFDRPGTLRAGRTAYSTSKLAAIHLMHEYARRYPERVVLGYNPGFVPATGLARDAGPLTRYAMQHVLPLLARTPVVGTVQGAGRQLADLALGRLDAPAGAYVDRDRVARSSPQSYDPARERQLWEAAERLTGRA</sequence>
<dbReference type="EMBL" id="JAKRCV010000047">
    <property type="protein sequence ID" value="MCG7322828.1"/>
    <property type="molecule type" value="Genomic_DNA"/>
</dbReference>
<organism evidence="3 4">
    <name type="scientific">Arsenicicoccus bolidensis</name>
    <dbReference type="NCBI Taxonomy" id="229480"/>
    <lineage>
        <taxon>Bacteria</taxon>
        <taxon>Bacillati</taxon>
        <taxon>Actinomycetota</taxon>
        <taxon>Actinomycetes</taxon>
        <taxon>Micrococcales</taxon>
        <taxon>Intrasporangiaceae</taxon>
        <taxon>Arsenicicoccus</taxon>
    </lineage>
</organism>
<dbReference type="InterPro" id="IPR002347">
    <property type="entry name" value="SDR_fam"/>
</dbReference>
<dbReference type="InterPro" id="IPR036291">
    <property type="entry name" value="NAD(P)-bd_dom_sf"/>
</dbReference>
<keyword evidence="2" id="KW-0560">Oxidoreductase</keyword>
<protein>
    <submittedName>
        <fullName evidence="3">SDR family NAD(P)-dependent oxidoreductase</fullName>
    </submittedName>
</protein>
<dbReference type="PANTHER" id="PTHR24320">
    <property type="entry name" value="RETINOL DEHYDROGENASE"/>
    <property type="match status" value="1"/>
</dbReference>
<name>A0ABS9Q6T8_9MICO</name>
<dbReference type="Gene3D" id="3.40.50.720">
    <property type="entry name" value="NAD(P)-binding Rossmann-like Domain"/>
    <property type="match status" value="1"/>
</dbReference>
<evidence type="ECO:0000256" key="2">
    <source>
        <dbReference type="ARBA" id="ARBA00023002"/>
    </source>
</evidence>
<comment type="caution">
    <text evidence="3">The sequence shown here is derived from an EMBL/GenBank/DDBJ whole genome shotgun (WGS) entry which is preliminary data.</text>
</comment>
<dbReference type="PANTHER" id="PTHR24320:SF148">
    <property type="entry name" value="NAD(P)-BINDING ROSSMANN-FOLD SUPERFAMILY PROTEIN"/>
    <property type="match status" value="1"/>
</dbReference>
<dbReference type="Proteomes" id="UP001521931">
    <property type="component" value="Unassembled WGS sequence"/>
</dbReference>
<accession>A0ABS9Q6T8</accession>
<dbReference type="PRINTS" id="PR00081">
    <property type="entry name" value="GDHRDH"/>
</dbReference>
<comment type="similarity">
    <text evidence="1">Belongs to the short-chain dehydrogenases/reductases (SDR) family.</text>
</comment>
<proteinExistence type="inferred from homology"/>
<dbReference type="SUPFAM" id="SSF51735">
    <property type="entry name" value="NAD(P)-binding Rossmann-fold domains"/>
    <property type="match status" value="1"/>
</dbReference>
<dbReference type="Pfam" id="PF00106">
    <property type="entry name" value="adh_short"/>
    <property type="match status" value="1"/>
</dbReference>
<keyword evidence="4" id="KW-1185">Reference proteome</keyword>
<dbReference type="RefSeq" id="WP_239265252.1">
    <property type="nucleotide sequence ID" value="NZ_JAKRCV010000047.1"/>
</dbReference>
<evidence type="ECO:0000313" key="3">
    <source>
        <dbReference type="EMBL" id="MCG7322828.1"/>
    </source>
</evidence>
<evidence type="ECO:0000256" key="1">
    <source>
        <dbReference type="ARBA" id="ARBA00006484"/>
    </source>
</evidence>
<gene>
    <name evidence="3" type="ORF">MHL29_13165</name>
</gene>
<reference evidence="3 4" key="1">
    <citation type="submission" date="2022-02" db="EMBL/GenBank/DDBJ databases">
        <title>Uncovering new skin microbiome diversity through culturing and metagenomics.</title>
        <authorList>
            <person name="Conlan S."/>
            <person name="Deming C."/>
            <person name="Nisc Comparative Sequencing Program N."/>
            <person name="Segre J.A."/>
        </authorList>
    </citation>
    <scope>NUCLEOTIDE SEQUENCE [LARGE SCALE GENOMIC DNA]</scope>
    <source>
        <strain evidence="3 4">ACRQZ</strain>
    </source>
</reference>
<evidence type="ECO:0000313" key="4">
    <source>
        <dbReference type="Proteomes" id="UP001521931"/>
    </source>
</evidence>